<dbReference type="EMBL" id="JACGCM010002894">
    <property type="protein sequence ID" value="KAF6133894.1"/>
    <property type="molecule type" value="Genomic_DNA"/>
</dbReference>
<proteinExistence type="predicted"/>
<organism evidence="3 4">
    <name type="scientific">Kingdonia uniflora</name>
    <dbReference type="NCBI Taxonomy" id="39325"/>
    <lineage>
        <taxon>Eukaryota</taxon>
        <taxon>Viridiplantae</taxon>
        <taxon>Streptophyta</taxon>
        <taxon>Embryophyta</taxon>
        <taxon>Tracheophyta</taxon>
        <taxon>Spermatophyta</taxon>
        <taxon>Magnoliopsida</taxon>
        <taxon>Ranunculales</taxon>
        <taxon>Circaeasteraceae</taxon>
        <taxon>Kingdonia</taxon>
    </lineage>
</organism>
<gene>
    <name evidence="3" type="ORF">GIB67_040658</name>
</gene>
<accession>A0A7J7KUA0</accession>
<dbReference type="Proteomes" id="UP000541444">
    <property type="component" value="Unassembled WGS sequence"/>
</dbReference>
<evidence type="ECO:0000256" key="1">
    <source>
        <dbReference type="SAM" id="MobiDB-lite"/>
    </source>
</evidence>
<keyword evidence="4" id="KW-1185">Reference proteome</keyword>
<dbReference type="InterPro" id="IPR040256">
    <property type="entry name" value="At4g02000-like"/>
</dbReference>
<dbReference type="Pfam" id="PF14111">
    <property type="entry name" value="DUF4283"/>
    <property type="match status" value="1"/>
</dbReference>
<comment type="caution">
    <text evidence="3">The sequence shown here is derived from an EMBL/GenBank/DDBJ whole genome shotgun (WGS) entry which is preliminary data.</text>
</comment>
<protein>
    <recommendedName>
        <fullName evidence="2">DUF4283 domain-containing protein</fullName>
    </recommendedName>
</protein>
<name>A0A7J7KUA0_9MAGN</name>
<dbReference type="PANTHER" id="PTHR31286">
    <property type="entry name" value="GLYCINE-RICH CELL WALL STRUCTURAL PROTEIN 1.8-LIKE"/>
    <property type="match status" value="1"/>
</dbReference>
<sequence>MELEQDKILDKDRNQLNAEKLERCREVRSHFVGQYTELEVRKNFYKALVKSGGVVFDDSSSEDEVSETPEVHGEIEVMEDVVMIETDGSRPREQVDAPVPEGFPNVDGVVSSPVVNSSNSNSTPNGAPSYAEMAKESEGRSCSLEKIPTPGRRGDFPSIKVPIESHKRGLNRNRYNLVCRLDLQKISIMEAQAQAIDLWKPKGICILIPVEKGYIIIFLDSEEDRNKIWSGGPWVIGKQLLRFLPWSPFFDPEKHKNSHALVRVKFLGLGVEFWEVETLMSLGRTLSTPIQIDHSSSTMDFGAIKEQVLRAEEPKKKQKNQEVPAPEANFVKNQKNDYGKRSRERLLSKGKKLMDESEAVSETTAEVFDEMPQPTFAADMVDDIEGDNALITYEAVRPTPGKEKEPKKLTAKKKFAGISVGKRYPNTRSSNKKSWLSMKAWKYVVSMANKPSRSSPCDGVSSANHYHLRWYIDLRNLRLIESFSTGPKFSWCNGQKGKARILRRHDRALYNSAWIQKFDGWSSKYMTRENSDHSAMEGCIQDLPKPHNIPFRFHKGWVTINTFEDMVIQSWGERLIGNPIFVLMKKLQRLKIKIKIWRKDNMEGLQMQIETSVADLEDLQA</sequence>
<feature type="domain" description="DUF4283" evidence="2">
    <location>
        <begin position="171"/>
        <end position="253"/>
    </location>
</feature>
<evidence type="ECO:0000313" key="3">
    <source>
        <dbReference type="EMBL" id="KAF6133894.1"/>
    </source>
</evidence>
<feature type="region of interest" description="Disordered" evidence="1">
    <location>
        <begin position="313"/>
        <end position="334"/>
    </location>
</feature>
<dbReference type="AlphaFoldDB" id="A0A7J7KUA0"/>
<dbReference type="PANTHER" id="PTHR31286:SF60">
    <property type="entry name" value="PROTEIN, PUTATIVE-RELATED"/>
    <property type="match status" value="1"/>
</dbReference>
<evidence type="ECO:0000259" key="2">
    <source>
        <dbReference type="Pfam" id="PF14111"/>
    </source>
</evidence>
<evidence type="ECO:0000313" key="4">
    <source>
        <dbReference type="Proteomes" id="UP000541444"/>
    </source>
</evidence>
<dbReference type="InterPro" id="IPR025558">
    <property type="entry name" value="DUF4283"/>
</dbReference>
<reference evidence="3 4" key="1">
    <citation type="journal article" date="2020" name="IScience">
        <title>Genome Sequencing of the Endangered Kingdonia uniflora (Circaeasteraceae, Ranunculales) Reveals Potential Mechanisms of Evolutionary Specialization.</title>
        <authorList>
            <person name="Sun Y."/>
            <person name="Deng T."/>
            <person name="Zhang A."/>
            <person name="Moore M.J."/>
            <person name="Landis J.B."/>
            <person name="Lin N."/>
            <person name="Zhang H."/>
            <person name="Zhang X."/>
            <person name="Huang J."/>
            <person name="Zhang X."/>
            <person name="Sun H."/>
            <person name="Wang H."/>
        </authorList>
    </citation>
    <scope>NUCLEOTIDE SEQUENCE [LARGE SCALE GENOMIC DNA]</scope>
    <source>
        <strain evidence="3">TB1705</strain>
        <tissue evidence="3">Leaf</tissue>
    </source>
</reference>
<dbReference type="OrthoDB" id="1210724at2759"/>